<keyword evidence="3" id="KW-1185">Reference proteome</keyword>
<evidence type="ECO:0000259" key="1">
    <source>
        <dbReference type="Pfam" id="PF17389"/>
    </source>
</evidence>
<comment type="caution">
    <text evidence="2">The sequence shown here is derived from an EMBL/GenBank/DDBJ whole genome shotgun (WGS) entry which is preliminary data.</text>
</comment>
<dbReference type="EMBL" id="JACOPE010000001">
    <property type="protein sequence ID" value="MBC5683470.1"/>
    <property type="molecule type" value="Genomic_DNA"/>
</dbReference>
<accession>A0ABR7G9A8</accession>
<name>A0ABR7G9A8_9FIRM</name>
<dbReference type="Gene3D" id="1.50.10.10">
    <property type="match status" value="1"/>
</dbReference>
<evidence type="ECO:0000313" key="2">
    <source>
        <dbReference type="EMBL" id="MBC5683470.1"/>
    </source>
</evidence>
<proteinExistence type="predicted"/>
<dbReference type="PANTHER" id="PTHR33307:SF6">
    <property type="entry name" value="ALPHA-RHAMNOSIDASE (EUROFUNG)-RELATED"/>
    <property type="match status" value="1"/>
</dbReference>
<evidence type="ECO:0000313" key="3">
    <source>
        <dbReference type="Proteomes" id="UP000631576"/>
    </source>
</evidence>
<protein>
    <recommendedName>
        <fullName evidence="1">Alpha-L-rhamnosidase six-hairpin glycosidase domain-containing protein</fullName>
    </recommendedName>
</protein>
<dbReference type="Proteomes" id="UP000631576">
    <property type="component" value="Unassembled WGS sequence"/>
</dbReference>
<reference evidence="2 3" key="1">
    <citation type="submission" date="2020-08" db="EMBL/GenBank/DDBJ databases">
        <title>Genome public.</title>
        <authorList>
            <person name="Liu C."/>
            <person name="Sun Q."/>
        </authorList>
    </citation>
    <scope>NUCLEOTIDE SEQUENCE [LARGE SCALE GENOMIC DNA]</scope>
    <source>
        <strain evidence="2 3">NSJ-13</strain>
    </source>
</reference>
<feature type="domain" description="Alpha-L-rhamnosidase six-hairpin glycosidase" evidence="1">
    <location>
        <begin position="19"/>
        <end position="62"/>
    </location>
</feature>
<dbReference type="InterPro" id="IPR035396">
    <property type="entry name" value="Bac_rhamnosid6H"/>
</dbReference>
<dbReference type="Pfam" id="PF17389">
    <property type="entry name" value="Bac_rhamnosid6H"/>
    <property type="match status" value="1"/>
</dbReference>
<dbReference type="InterPro" id="IPR012341">
    <property type="entry name" value="6hp_glycosidase-like_sf"/>
</dbReference>
<sequence>MTIPTDCPTREKAGWTGDVLRDYGYEETAWKILWQKKCPSWLYEIERGSTTMWENWDAIREAVERCNAKLYNILL</sequence>
<dbReference type="InterPro" id="IPR016007">
    <property type="entry name" value="Alpha_rhamnosid"/>
</dbReference>
<dbReference type="PANTHER" id="PTHR33307">
    <property type="entry name" value="ALPHA-RHAMNOSIDASE (EUROFUNG)"/>
    <property type="match status" value="1"/>
</dbReference>
<organism evidence="2 3">
    <name type="scientific">Ruminococcus hominis</name>
    <dbReference type="NCBI Taxonomy" id="2763065"/>
    <lineage>
        <taxon>Bacteria</taxon>
        <taxon>Bacillati</taxon>
        <taxon>Bacillota</taxon>
        <taxon>Clostridia</taxon>
        <taxon>Eubacteriales</taxon>
        <taxon>Oscillospiraceae</taxon>
        <taxon>Ruminococcus</taxon>
    </lineage>
</organism>
<gene>
    <name evidence="2" type="ORF">H8S40_07800</name>
</gene>